<keyword evidence="6" id="KW-1185">Reference proteome</keyword>
<dbReference type="PANTHER" id="PTHR45339">
    <property type="entry name" value="HYBRID SIGNAL TRANSDUCTION HISTIDINE KINASE J"/>
    <property type="match status" value="1"/>
</dbReference>
<dbReference type="Pfam" id="PF00072">
    <property type="entry name" value="Response_reg"/>
    <property type="match status" value="1"/>
</dbReference>
<evidence type="ECO:0000256" key="3">
    <source>
        <dbReference type="PROSITE-ProRule" id="PRU00169"/>
    </source>
</evidence>
<protein>
    <recommendedName>
        <fullName evidence="4">Response regulatory domain-containing protein</fullName>
    </recommendedName>
</protein>
<proteinExistence type="predicted"/>
<name>A0A4Y4AR26_9FLAO</name>
<gene>
    <name evidence="5" type="ORF">FFL01_01900</name>
</gene>
<comment type="caution">
    <text evidence="5">The sequence shown here is derived from an EMBL/GenBank/DDBJ whole genome shotgun (WGS) entry which is preliminary data.</text>
</comment>
<evidence type="ECO:0000313" key="5">
    <source>
        <dbReference type="EMBL" id="GEC70651.1"/>
    </source>
</evidence>
<dbReference type="AlphaFoldDB" id="A0A4Y4AR26"/>
<dbReference type="SUPFAM" id="SSF52172">
    <property type="entry name" value="CheY-like"/>
    <property type="match status" value="1"/>
</dbReference>
<reference evidence="5 6" key="1">
    <citation type="submission" date="2019-06" db="EMBL/GenBank/DDBJ databases">
        <title>Whole genome shotgun sequence of Flavobacterium flevense NBRC 14960.</title>
        <authorList>
            <person name="Hosoyama A."/>
            <person name="Uohara A."/>
            <person name="Ohji S."/>
            <person name="Ichikawa N."/>
        </authorList>
    </citation>
    <scope>NUCLEOTIDE SEQUENCE [LARGE SCALE GENOMIC DNA]</scope>
    <source>
        <strain evidence="5 6">NBRC 14960</strain>
    </source>
</reference>
<feature type="modified residue" description="4-aspartylphosphate" evidence="3">
    <location>
        <position position="55"/>
    </location>
</feature>
<dbReference type="EMBL" id="BJNP01000001">
    <property type="protein sequence ID" value="GEC70651.1"/>
    <property type="molecule type" value="Genomic_DNA"/>
</dbReference>
<evidence type="ECO:0000313" key="6">
    <source>
        <dbReference type="Proteomes" id="UP000316775"/>
    </source>
</evidence>
<evidence type="ECO:0000259" key="4">
    <source>
        <dbReference type="PROSITE" id="PS50110"/>
    </source>
</evidence>
<dbReference type="InterPro" id="IPR011006">
    <property type="entry name" value="CheY-like_superfamily"/>
</dbReference>
<dbReference type="STRING" id="983.SAMN05443543_103295"/>
<dbReference type="CDD" id="cd17546">
    <property type="entry name" value="REC_hyHK_CKI1_RcsC-like"/>
    <property type="match status" value="1"/>
</dbReference>
<dbReference type="PANTHER" id="PTHR45339:SF1">
    <property type="entry name" value="HYBRID SIGNAL TRANSDUCTION HISTIDINE KINASE J"/>
    <property type="match status" value="1"/>
</dbReference>
<evidence type="ECO:0000256" key="1">
    <source>
        <dbReference type="ARBA" id="ARBA00022553"/>
    </source>
</evidence>
<dbReference type="InterPro" id="IPR001789">
    <property type="entry name" value="Sig_transdc_resp-reg_receiver"/>
</dbReference>
<feature type="domain" description="Response regulatory" evidence="4">
    <location>
        <begin position="5"/>
        <end position="121"/>
    </location>
</feature>
<sequence>MTRKRILIIDDDARNIFALTATLRARSFECVSCLSAEEGLKKLETDEVIDAVLIDMMMPDMDGYEAIPLIKEIPHRKNVLILAVTAQAMVGDREKCLIAGAHDYISKPIDVDKLLAALDKI</sequence>
<dbReference type="PROSITE" id="PS50110">
    <property type="entry name" value="RESPONSE_REGULATORY"/>
    <property type="match status" value="1"/>
</dbReference>
<keyword evidence="2" id="KW-0902">Two-component regulatory system</keyword>
<dbReference type="SMART" id="SM00448">
    <property type="entry name" value="REC"/>
    <property type="match status" value="1"/>
</dbReference>
<dbReference type="GO" id="GO:0000160">
    <property type="term" value="P:phosphorelay signal transduction system"/>
    <property type="evidence" value="ECO:0007669"/>
    <property type="project" value="UniProtKB-KW"/>
</dbReference>
<dbReference type="RefSeq" id="WP_073243607.1">
    <property type="nucleotide sequence ID" value="NZ_BJNP01000001.1"/>
</dbReference>
<evidence type="ECO:0000256" key="2">
    <source>
        <dbReference type="ARBA" id="ARBA00023012"/>
    </source>
</evidence>
<dbReference type="Proteomes" id="UP000316775">
    <property type="component" value="Unassembled WGS sequence"/>
</dbReference>
<dbReference type="OrthoDB" id="9796457at2"/>
<dbReference type="Gene3D" id="3.40.50.2300">
    <property type="match status" value="1"/>
</dbReference>
<keyword evidence="1 3" id="KW-0597">Phosphoprotein</keyword>
<accession>A0A4Y4AR26</accession>
<organism evidence="5 6">
    <name type="scientific">Flavobacterium flevense</name>
    <dbReference type="NCBI Taxonomy" id="983"/>
    <lineage>
        <taxon>Bacteria</taxon>
        <taxon>Pseudomonadati</taxon>
        <taxon>Bacteroidota</taxon>
        <taxon>Flavobacteriia</taxon>
        <taxon>Flavobacteriales</taxon>
        <taxon>Flavobacteriaceae</taxon>
        <taxon>Flavobacterium</taxon>
    </lineage>
</organism>